<dbReference type="Proteomes" id="UP001234989">
    <property type="component" value="Chromosome 2"/>
</dbReference>
<dbReference type="PANTHER" id="PTHR11439">
    <property type="entry name" value="GAG-POL-RELATED RETROTRANSPOSON"/>
    <property type="match status" value="1"/>
</dbReference>
<dbReference type="EMBL" id="CP133613">
    <property type="protein sequence ID" value="WMV14920.1"/>
    <property type="molecule type" value="Genomic_DNA"/>
</dbReference>
<name>A0AAF0TJ48_SOLVR</name>
<keyword evidence="2" id="KW-1185">Reference proteome</keyword>
<gene>
    <name evidence="1" type="ORF">MTR67_008305</name>
</gene>
<organism evidence="1 2">
    <name type="scientific">Solanum verrucosum</name>
    <dbReference type="NCBI Taxonomy" id="315347"/>
    <lineage>
        <taxon>Eukaryota</taxon>
        <taxon>Viridiplantae</taxon>
        <taxon>Streptophyta</taxon>
        <taxon>Embryophyta</taxon>
        <taxon>Tracheophyta</taxon>
        <taxon>Spermatophyta</taxon>
        <taxon>Magnoliopsida</taxon>
        <taxon>eudicotyledons</taxon>
        <taxon>Gunneridae</taxon>
        <taxon>Pentapetalae</taxon>
        <taxon>asterids</taxon>
        <taxon>lamiids</taxon>
        <taxon>Solanales</taxon>
        <taxon>Solanaceae</taxon>
        <taxon>Solanoideae</taxon>
        <taxon>Solaneae</taxon>
        <taxon>Solanum</taxon>
    </lineage>
</organism>
<dbReference type="PANTHER" id="PTHR11439:SF467">
    <property type="entry name" value="INTEGRASE CATALYTIC DOMAIN-CONTAINING PROTEIN"/>
    <property type="match status" value="1"/>
</dbReference>
<accession>A0AAF0TJ48</accession>
<sequence length="139" mass="16040">SGYLTFVEGNLVTWRSRKQKVVARSSAEAEFRGMANGLCELLWIKYVLKDLGIECTRPMNLFCDNKTTIQIAQNPVQHDQKHVEIDRHFIKDKLDQKITHFPFVKSESQLGDVFTKAVSRKVFHEMIDKLGMIDIYAPP</sequence>
<evidence type="ECO:0008006" key="3">
    <source>
        <dbReference type="Google" id="ProtNLM"/>
    </source>
</evidence>
<evidence type="ECO:0000313" key="1">
    <source>
        <dbReference type="EMBL" id="WMV14920.1"/>
    </source>
</evidence>
<dbReference type="AlphaFoldDB" id="A0AAF0TJ48"/>
<proteinExistence type="predicted"/>
<reference evidence="1" key="1">
    <citation type="submission" date="2023-08" db="EMBL/GenBank/DDBJ databases">
        <title>A de novo genome assembly of Solanum verrucosum Schlechtendal, a Mexican diploid species geographically isolated from the other diploid A-genome species in potato relatives.</title>
        <authorList>
            <person name="Hosaka K."/>
        </authorList>
    </citation>
    <scope>NUCLEOTIDE SEQUENCE</scope>
    <source>
        <tissue evidence="1">Young leaves</tissue>
    </source>
</reference>
<protein>
    <recommendedName>
        <fullName evidence="3">Copia protein</fullName>
    </recommendedName>
</protein>
<evidence type="ECO:0000313" key="2">
    <source>
        <dbReference type="Proteomes" id="UP001234989"/>
    </source>
</evidence>
<dbReference type="CDD" id="cd09272">
    <property type="entry name" value="RNase_HI_RT_Ty1"/>
    <property type="match status" value="1"/>
</dbReference>
<feature type="non-terminal residue" evidence="1">
    <location>
        <position position="1"/>
    </location>
</feature>